<proteinExistence type="predicted"/>
<evidence type="ECO:0000313" key="5">
    <source>
        <dbReference type="Proteomes" id="UP000243217"/>
    </source>
</evidence>
<evidence type="ECO:0000256" key="2">
    <source>
        <dbReference type="SAM" id="Coils"/>
    </source>
</evidence>
<keyword evidence="5" id="KW-1185">Reference proteome</keyword>
<dbReference type="PANTHER" id="PTHR18870:SF9">
    <property type="entry name" value="PROTEIN TAG-278-RELATED"/>
    <property type="match status" value="1"/>
</dbReference>
<feature type="region of interest" description="Disordered" evidence="3">
    <location>
        <begin position="668"/>
        <end position="717"/>
    </location>
</feature>
<dbReference type="OrthoDB" id="75801at2759"/>
<dbReference type="AlphaFoldDB" id="A0A1V9Y6M0"/>
<dbReference type="Proteomes" id="UP000243217">
    <property type="component" value="Unassembled WGS sequence"/>
</dbReference>
<feature type="coiled-coil region" evidence="2">
    <location>
        <begin position="321"/>
        <end position="381"/>
    </location>
</feature>
<feature type="coiled-coil region" evidence="2">
    <location>
        <begin position="216"/>
        <end position="293"/>
    </location>
</feature>
<keyword evidence="1 2" id="KW-0175">Coiled coil</keyword>
<gene>
    <name evidence="4" type="ORF">THRCLA_11791</name>
</gene>
<feature type="compositionally biased region" description="Polar residues" evidence="3">
    <location>
        <begin position="702"/>
        <end position="711"/>
    </location>
</feature>
<dbReference type="STRING" id="74557.A0A1V9Y6M0"/>
<reference evidence="4 5" key="1">
    <citation type="journal article" date="2014" name="Genome Biol. Evol.">
        <title>The secreted proteins of Achlya hypogyna and Thraustotheca clavata identify the ancestral oomycete secretome and reveal gene acquisitions by horizontal gene transfer.</title>
        <authorList>
            <person name="Misner I."/>
            <person name="Blouin N."/>
            <person name="Leonard G."/>
            <person name="Richards T.A."/>
            <person name="Lane C.E."/>
        </authorList>
    </citation>
    <scope>NUCLEOTIDE SEQUENCE [LARGE SCALE GENOMIC DNA]</scope>
    <source>
        <strain evidence="4 5">ATCC 34112</strain>
    </source>
</reference>
<dbReference type="EMBL" id="JNBS01005014">
    <property type="protein sequence ID" value="OQR81371.1"/>
    <property type="molecule type" value="Genomic_DNA"/>
</dbReference>
<evidence type="ECO:0008006" key="6">
    <source>
        <dbReference type="Google" id="ProtNLM"/>
    </source>
</evidence>
<sequence>LCRLFEKEKEWTLKLQTKDAEVNKLNALIKGQESEVRKLRELIKTNEAHNIKSEDELKRQLLTLQKKLNEAQGSASTKEVEQQTRIQALKNELAELYKTSSEKFDKALKDAETNLNKTKLELNAAMNTAINNLENQHAKQLEKLNQSSQEASEKEKNTLEAQILSLQAELSKSQLNFQASNEQIATLNKDILRYKGEVKLFGDQFKEAETTSAKNIKDLKQKLSLLETQKDADAKQIQKLKSKVNTLENELKTVKTMLDNKTKSSDDAIVLLKQNFQLQLDDLNATKESAIAAAIQDAEETMQKHIEEQRSFLLSMHATDIQAIEARIEVWKNQLQEREAQNANDRIDFQKLMMAQDEQNKEQLKTLKDMHESNLESLDASHIATITNIRQDAATQLEATILKMQNAYDALLTSSNDKLQNALDTTLKEQLSWQKRLDDTVAEAEKSRREEADFHEREIARHIHSTKREKDMEKEIAIKNLNENHRQVVATKDEALEKANKFSADQTDTIRKLHDDIKQQQAILEHKEEDWKATLISLAEEKSQALETQMNQHKDELEHLVEEHLRETQLLNAQFEKTRSMLQEQQQILIGKIREWENVYARRDSRVEDLNRISELEQDVAEKDALVRQTVEEMAYIKRELLNREDVYNKTFGRSPNVGVLQVLKPTVLNPNPGGLSKPNRKTKPQASFNPNNNPRPLPPIGTTNQQGTFRDLSHQL</sequence>
<accession>A0A1V9Y6M0</accession>
<evidence type="ECO:0000256" key="1">
    <source>
        <dbReference type="ARBA" id="ARBA00023054"/>
    </source>
</evidence>
<feature type="non-terminal residue" evidence="4">
    <location>
        <position position="1"/>
    </location>
</feature>
<evidence type="ECO:0000313" key="4">
    <source>
        <dbReference type="EMBL" id="OQR81371.1"/>
    </source>
</evidence>
<organism evidence="4 5">
    <name type="scientific">Thraustotheca clavata</name>
    <dbReference type="NCBI Taxonomy" id="74557"/>
    <lineage>
        <taxon>Eukaryota</taxon>
        <taxon>Sar</taxon>
        <taxon>Stramenopiles</taxon>
        <taxon>Oomycota</taxon>
        <taxon>Saprolegniomycetes</taxon>
        <taxon>Saprolegniales</taxon>
        <taxon>Achlyaceae</taxon>
        <taxon>Thraustotheca</taxon>
    </lineage>
</organism>
<feature type="coiled-coil region" evidence="2">
    <location>
        <begin position="15"/>
        <end position="176"/>
    </location>
</feature>
<feature type="coiled-coil region" evidence="2">
    <location>
        <begin position="478"/>
        <end position="574"/>
    </location>
</feature>
<evidence type="ECO:0000256" key="3">
    <source>
        <dbReference type="SAM" id="MobiDB-lite"/>
    </source>
</evidence>
<protein>
    <recommendedName>
        <fullName evidence="6">Protein FAM184A/B N-terminal domain-containing protein</fullName>
    </recommendedName>
</protein>
<dbReference type="PANTHER" id="PTHR18870">
    <property type="entry name" value="PROTEIN TAG-278-RELATED"/>
    <property type="match status" value="1"/>
</dbReference>
<name>A0A1V9Y6M0_9STRA</name>
<comment type="caution">
    <text evidence="4">The sequence shown here is derived from an EMBL/GenBank/DDBJ whole genome shotgun (WGS) entry which is preliminary data.</text>
</comment>